<accession>A0A3B0WGM9</accession>
<dbReference type="Gene3D" id="3.40.640.10">
    <property type="entry name" value="Type I PLP-dependent aspartate aminotransferase-like (Major domain)"/>
    <property type="match status" value="1"/>
</dbReference>
<dbReference type="PANTHER" id="PTHR30244">
    <property type="entry name" value="TRANSAMINASE"/>
    <property type="match status" value="1"/>
</dbReference>
<dbReference type="EMBL" id="UOFB01000383">
    <property type="protein sequence ID" value="VAW49777.1"/>
    <property type="molecule type" value="Genomic_DNA"/>
</dbReference>
<name>A0A3B0WGM9_9ZZZZ</name>
<keyword evidence="1" id="KW-0808">Transferase</keyword>
<dbReference type="AlphaFoldDB" id="A0A3B0WGM9"/>
<dbReference type="GO" id="GO:0030170">
    <property type="term" value="F:pyridoxal phosphate binding"/>
    <property type="evidence" value="ECO:0007669"/>
    <property type="project" value="TreeGrafter"/>
</dbReference>
<dbReference type="InterPro" id="IPR015421">
    <property type="entry name" value="PyrdxlP-dep_Trfase_major"/>
</dbReference>
<dbReference type="NCBIfam" id="TIGR03588">
    <property type="entry name" value="PseC"/>
    <property type="match status" value="1"/>
</dbReference>
<dbReference type="GO" id="GO:0008483">
    <property type="term" value="F:transaminase activity"/>
    <property type="evidence" value="ECO:0007669"/>
    <property type="project" value="UniProtKB-KW"/>
</dbReference>
<dbReference type="InterPro" id="IPR015422">
    <property type="entry name" value="PyrdxlP-dep_Trfase_small"/>
</dbReference>
<organism evidence="1">
    <name type="scientific">hydrothermal vent metagenome</name>
    <dbReference type="NCBI Taxonomy" id="652676"/>
    <lineage>
        <taxon>unclassified sequences</taxon>
        <taxon>metagenomes</taxon>
        <taxon>ecological metagenomes</taxon>
    </lineage>
</organism>
<protein>
    <submittedName>
        <fullName evidence="1">Bacillosamine/Legionaminic acid biosynthesis aminotransferase PglE 4-keto-6-deoxy-N-Acetyl-D-hexosaminyl-(Lipid carrier) aminotransferase</fullName>
    </submittedName>
</protein>
<keyword evidence="1" id="KW-0032">Aminotransferase</keyword>
<dbReference type="SUPFAM" id="SSF53383">
    <property type="entry name" value="PLP-dependent transferases"/>
    <property type="match status" value="1"/>
</dbReference>
<dbReference type="PIRSF" id="PIRSF000390">
    <property type="entry name" value="PLP_StrS"/>
    <property type="match status" value="1"/>
</dbReference>
<gene>
    <name evidence="1" type="ORF">MNBD_GAMMA04-421</name>
</gene>
<dbReference type="PANTHER" id="PTHR30244:SF34">
    <property type="entry name" value="DTDP-4-AMINO-4,6-DIDEOXYGALACTOSE TRANSAMINASE"/>
    <property type="match status" value="1"/>
</dbReference>
<dbReference type="InterPro" id="IPR000653">
    <property type="entry name" value="DegT/StrS_aminotransferase"/>
</dbReference>
<proteinExistence type="predicted"/>
<sequence length="385" mass="43076">MIPYGKQDISQADIDAVVEVLQSDYLTQGEQVPRFEKTVADYCGAEYAVAVNSATSALHIACLALELGEDDVLWTTPNTFVATANCARFCGATVDFVDIDSCTYNMCVVALEKKLQQAKQNNRLPHVVIPVHFAGQSCDMKRIHQLSLEYGFKLIEDASHAIGGQYLGKPIGGGEFSDITVFSFHPVKIVTTGEGGVATTNQPELAEKMQLLRSHGVTREPHLMTQPQEGDWFYQQVALGFNYRMTEMQAALGISQMQRLDAFIQQRTYFAKRYDELLSDLPLVRPYQHPDTDSSFHLYPVLIQTQHICQSRTEVFQALRAQGIGVNVHYIPVHTQPYYQALGFAQGDFPVAEAYYQQTISIPVFHAMTDAEQAQVVRVLQQVLR</sequence>
<reference evidence="1" key="1">
    <citation type="submission" date="2018-06" db="EMBL/GenBank/DDBJ databases">
        <authorList>
            <person name="Zhirakovskaya E."/>
        </authorList>
    </citation>
    <scope>NUCLEOTIDE SEQUENCE</scope>
</reference>
<dbReference type="CDD" id="cd00616">
    <property type="entry name" value="AHBA_syn"/>
    <property type="match status" value="1"/>
</dbReference>
<dbReference type="GO" id="GO:0000271">
    <property type="term" value="P:polysaccharide biosynthetic process"/>
    <property type="evidence" value="ECO:0007669"/>
    <property type="project" value="TreeGrafter"/>
</dbReference>
<dbReference type="Pfam" id="PF01041">
    <property type="entry name" value="DegT_DnrJ_EryC1"/>
    <property type="match status" value="1"/>
</dbReference>
<evidence type="ECO:0000313" key="1">
    <source>
        <dbReference type="EMBL" id="VAW49777.1"/>
    </source>
</evidence>
<dbReference type="Gene3D" id="3.90.1150.10">
    <property type="entry name" value="Aspartate Aminotransferase, domain 1"/>
    <property type="match status" value="1"/>
</dbReference>
<dbReference type="InterPro" id="IPR015424">
    <property type="entry name" value="PyrdxlP-dep_Trfase"/>
</dbReference>
<dbReference type="InterPro" id="IPR020026">
    <property type="entry name" value="PseC"/>
</dbReference>